<sequence>MAETQPMSEAMYYALLALTEPGHGYAVMQRVRALSGGRLEMGPGTLYGLLARMKKEGLIALTAEGARRKVYALTPAGRRALLGEYRRLKQMVEDGARLEGYQ</sequence>
<gene>
    <name evidence="2" type="ORF">SAMN05444424_0323</name>
</gene>
<proteinExistence type="predicted"/>
<dbReference type="Pfam" id="PF03551">
    <property type="entry name" value="PadR"/>
    <property type="match status" value="1"/>
</dbReference>
<evidence type="ECO:0000313" key="2">
    <source>
        <dbReference type="EMBL" id="SHF68365.1"/>
    </source>
</evidence>
<dbReference type="EMBL" id="FQVY01000001">
    <property type="protein sequence ID" value="SHF68365.1"/>
    <property type="molecule type" value="Genomic_DNA"/>
</dbReference>
<dbReference type="PANTHER" id="PTHR33169:SF13">
    <property type="entry name" value="PADR-FAMILY TRANSCRIPTIONAL REGULATOR"/>
    <property type="match status" value="1"/>
</dbReference>
<dbReference type="Proteomes" id="UP000184089">
    <property type="component" value="Unassembled WGS sequence"/>
</dbReference>
<dbReference type="PANTHER" id="PTHR33169">
    <property type="entry name" value="PADR-FAMILY TRANSCRIPTIONAL REGULATOR"/>
    <property type="match status" value="1"/>
</dbReference>
<dbReference type="InterPro" id="IPR036390">
    <property type="entry name" value="WH_DNA-bd_sf"/>
</dbReference>
<comment type="caution">
    <text evidence="2">The sequence shown here is derived from an EMBL/GenBank/DDBJ whole genome shotgun (WGS) entry which is preliminary data.</text>
</comment>
<dbReference type="RefSeq" id="WP_244273520.1">
    <property type="nucleotide sequence ID" value="NZ_FQVY01000001.1"/>
</dbReference>
<name>A0AAQ1MB51_9FIRM</name>
<dbReference type="InterPro" id="IPR005149">
    <property type="entry name" value="Tscrpt_reg_PadR_N"/>
</dbReference>
<protein>
    <submittedName>
        <fullName evidence="2">Transcriptional regulator, PadR family</fullName>
    </submittedName>
</protein>
<dbReference type="InterPro" id="IPR036388">
    <property type="entry name" value="WH-like_DNA-bd_sf"/>
</dbReference>
<dbReference type="SUPFAM" id="SSF46785">
    <property type="entry name" value="Winged helix' DNA-binding domain"/>
    <property type="match status" value="1"/>
</dbReference>
<organism evidence="2 3">
    <name type="scientific">Bittarella massiliensis</name>
    <name type="common">ex Durand et al. 2017</name>
    <dbReference type="NCBI Taxonomy" id="1720313"/>
    <lineage>
        <taxon>Bacteria</taxon>
        <taxon>Bacillati</taxon>
        <taxon>Bacillota</taxon>
        <taxon>Clostridia</taxon>
        <taxon>Eubacteriales</taxon>
        <taxon>Oscillospiraceae</taxon>
        <taxon>Bittarella (ex Durand et al. 2017)</taxon>
    </lineage>
</organism>
<evidence type="ECO:0000259" key="1">
    <source>
        <dbReference type="Pfam" id="PF03551"/>
    </source>
</evidence>
<evidence type="ECO:0000313" key="3">
    <source>
        <dbReference type="Proteomes" id="UP000184089"/>
    </source>
</evidence>
<accession>A0AAQ1MB51</accession>
<feature type="domain" description="Transcription regulator PadR N-terminal" evidence="1">
    <location>
        <begin position="19"/>
        <end position="81"/>
    </location>
</feature>
<dbReference type="Gene3D" id="1.10.10.10">
    <property type="entry name" value="Winged helix-like DNA-binding domain superfamily/Winged helix DNA-binding domain"/>
    <property type="match status" value="1"/>
</dbReference>
<reference evidence="3" key="1">
    <citation type="submission" date="2016-11" db="EMBL/GenBank/DDBJ databases">
        <authorList>
            <person name="Jaros S."/>
            <person name="Januszkiewicz K."/>
            <person name="Wedrychowicz H."/>
        </authorList>
    </citation>
    <scope>NUCLEOTIDE SEQUENCE [LARGE SCALE GENOMIC DNA]</scope>
    <source>
        <strain evidence="3">DSM 4029</strain>
    </source>
</reference>
<dbReference type="InterPro" id="IPR052509">
    <property type="entry name" value="Metal_resp_DNA-bind_regulator"/>
</dbReference>
<dbReference type="AlphaFoldDB" id="A0AAQ1MB51"/>